<organism evidence="1 2">
    <name type="scientific">Clostridium fallax</name>
    <dbReference type="NCBI Taxonomy" id="1533"/>
    <lineage>
        <taxon>Bacteria</taxon>
        <taxon>Bacillati</taxon>
        <taxon>Bacillota</taxon>
        <taxon>Clostridia</taxon>
        <taxon>Eubacteriales</taxon>
        <taxon>Clostridiaceae</taxon>
        <taxon>Clostridium</taxon>
    </lineage>
</organism>
<keyword evidence="2" id="KW-1185">Reference proteome</keyword>
<reference evidence="1 2" key="1">
    <citation type="submission" date="2016-11" db="EMBL/GenBank/DDBJ databases">
        <authorList>
            <person name="Jaros S."/>
            <person name="Januszkiewicz K."/>
            <person name="Wedrychowicz H."/>
        </authorList>
    </citation>
    <scope>NUCLEOTIDE SEQUENCE [LARGE SCALE GENOMIC DNA]</scope>
    <source>
        <strain evidence="1 2">DSM 2631</strain>
    </source>
</reference>
<dbReference type="RefSeq" id="WP_072892402.1">
    <property type="nucleotide sequence ID" value="NZ_FQVM01000001.1"/>
</dbReference>
<dbReference type="NCBIfam" id="TIGR04398">
    <property type="entry name" value="SLAP_DUP"/>
    <property type="match status" value="1"/>
</dbReference>
<dbReference type="STRING" id="1533.SAMN05443638_101252"/>
<name>A0A1M4SZ98_9CLOT</name>
<evidence type="ECO:0000313" key="2">
    <source>
        <dbReference type="Proteomes" id="UP000184035"/>
    </source>
</evidence>
<sequence>MSHKFNLHISDEFKFSKMQAKIIEKELKKLPDMKPNTLKINPIYLYKHEDCYEACVIIRSTVKLPVNLTNIPIALTSKGEVKSKIQPDLNKLGLIKDHEAIPIILKFPMTEELAKETIRGYSIIFLDNIKAIETSKPSLKKVDNSFNDFERKVIEEYVEKTSPLEKDTFTIEAGNLFEREDKGIIPMYIFNTTSKPRELNKIELVMTPQGIGAARLVKMIDKIQGEENGVTVVPIEITKKDTPATLEELRNCKITISLKDQQ</sequence>
<protein>
    <submittedName>
        <fullName evidence="1">SLAP domain-containing protein</fullName>
    </submittedName>
</protein>
<dbReference type="AlphaFoldDB" id="A0A1M4SZ98"/>
<dbReference type="EMBL" id="FQVM01000001">
    <property type="protein sequence ID" value="SHE37556.1"/>
    <property type="molecule type" value="Genomic_DNA"/>
</dbReference>
<dbReference type="Proteomes" id="UP000184035">
    <property type="component" value="Unassembled WGS sequence"/>
</dbReference>
<proteinExistence type="predicted"/>
<evidence type="ECO:0000313" key="1">
    <source>
        <dbReference type="EMBL" id="SHE37556.1"/>
    </source>
</evidence>
<accession>A0A1M4SZ98</accession>
<dbReference type="InterPro" id="IPR030910">
    <property type="entry name" value="SLAP_dom"/>
</dbReference>
<gene>
    <name evidence="1" type="ORF">SAMN05443638_101252</name>
</gene>